<dbReference type="HAMAP" id="MF_01877">
    <property type="entry name" value="16SrRNA_methyltr_I"/>
    <property type="match status" value="1"/>
</dbReference>
<evidence type="ECO:0000256" key="3">
    <source>
        <dbReference type="ARBA" id="ARBA00022603"/>
    </source>
</evidence>
<feature type="domain" description="Tetrapyrrole methylase" evidence="7">
    <location>
        <begin position="4"/>
        <end position="202"/>
    </location>
</feature>
<dbReference type="PANTHER" id="PTHR46111:SF1">
    <property type="entry name" value="RIBOSOMAL RNA SMALL SUBUNIT METHYLTRANSFERASE I"/>
    <property type="match status" value="1"/>
</dbReference>
<protein>
    <recommendedName>
        <fullName evidence="6">Ribosomal RNA small subunit methyltransferase I</fullName>
        <ecNumber evidence="6">2.1.1.198</ecNumber>
    </recommendedName>
    <alternativeName>
        <fullName evidence="6">16S rRNA 2'-O-ribose C1402 methyltransferase</fullName>
    </alternativeName>
    <alternativeName>
        <fullName evidence="6">rRNA (cytidine-2'-O-)-methyltransferase RsmI</fullName>
    </alternativeName>
</protein>
<comment type="caution">
    <text evidence="8">The sequence shown here is derived from an EMBL/GenBank/DDBJ whole genome shotgun (WGS) entry which is preliminary data.</text>
</comment>
<organism evidence="8 9">
    <name type="scientific">Candidatus Faeciplasma avium</name>
    <dbReference type="NCBI Taxonomy" id="2840798"/>
    <lineage>
        <taxon>Bacteria</taxon>
        <taxon>Bacillati</taxon>
        <taxon>Bacillota</taxon>
        <taxon>Clostridia</taxon>
        <taxon>Eubacteriales</taxon>
        <taxon>Oscillospiraceae</taxon>
        <taxon>Oscillospiraceae incertae sedis</taxon>
        <taxon>Candidatus Faeciplasma</taxon>
    </lineage>
</organism>
<dbReference type="PIRSF" id="PIRSF005917">
    <property type="entry name" value="MTase_YraL"/>
    <property type="match status" value="1"/>
</dbReference>
<dbReference type="AlphaFoldDB" id="A0A9D1T3U8"/>
<sequence length="287" mass="32113">MSGRLYIVGTPIGNLGDMSFRAVKTLEGVDFIAAEDTRVTLKLLNYFKIKKPMVSYHEHNHKYSGEIIFKRIMAGESCAVVTDAGMPCISDPGEDLVRLCAENGIETQVIPGPSALVAALAVSGLDTSRFAFEGFLSVAKRSRRERLEECAREPRTLIFYEAPHKLAATLEDLRLFLSDRKITICRELTKLHEEIIRTTLDSAVTLYNEDNPPRGEYVLIVEGYHEKKEERMTEEDALARVKELIAGGVRPTDACREAARESGMTKSRLYSLLLEDKTDAASEDKEH</sequence>
<evidence type="ECO:0000313" key="9">
    <source>
        <dbReference type="Proteomes" id="UP000823960"/>
    </source>
</evidence>
<comment type="subcellular location">
    <subcellularLocation>
        <location evidence="6">Cytoplasm</location>
    </subcellularLocation>
</comment>
<dbReference type="InterPro" id="IPR014777">
    <property type="entry name" value="4pyrrole_Mease_sub1"/>
</dbReference>
<evidence type="ECO:0000313" key="8">
    <source>
        <dbReference type="EMBL" id="HIV10602.1"/>
    </source>
</evidence>
<name>A0A9D1T3U8_9FIRM</name>
<dbReference type="CDD" id="cd11648">
    <property type="entry name" value="RsmI"/>
    <property type="match status" value="1"/>
</dbReference>
<reference evidence="8" key="1">
    <citation type="submission" date="2020-10" db="EMBL/GenBank/DDBJ databases">
        <authorList>
            <person name="Gilroy R."/>
        </authorList>
    </citation>
    <scope>NUCLEOTIDE SEQUENCE</scope>
    <source>
        <strain evidence="8">1370</strain>
    </source>
</reference>
<evidence type="ECO:0000256" key="2">
    <source>
        <dbReference type="ARBA" id="ARBA00022552"/>
    </source>
</evidence>
<dbReference type="GO" id="GO:0005737">
    <property type="term" value="C:cytoplasm"/>
    <property type="evidence" value="ECO:0007669"/>
    <property type="project" value="UniProtKB-SubCell"/>
</dbReference>
<keyword evidence="2 6" id="KW-0698">rRNA processing</keyword>
<comment type="similarity">
    <text evidence="6">Belongs to the methyltransferase superfamily. RsmI family.</text>
</comment>
<reference evidence="8" key="2">
    <citation type="journal article" date="2021" name="PeerJ">
        <title>Extensive microbial diversity within the chicken gut microbiome revealed by metagenomics and culture.</title>
        <authorList>
            <person name="Gilroy R."/>
            <person name="Ravi A."/>
            <person name="Getino M."/>
            <person name="Pursley I."/>
            <person name="Horton D.L."/>
            <person name="Alikhan N.F."/>
            <person name="Baker D."/>
            <person name="Gharbi K."/>
            <person name="Hall N."/>
            <person name="Watson M."/>
            <person name="Adriaenssens E.M."/>
            <person name="Foster-Nyarko E."/>
            <person name="Jarju S."/>
            <person name="Secka A."/>
            <person name="Antonio M."/>
            <person name="Oren A."/>
            <person name="Chaudhuri R.R."/>
            <person name="La Ragione R."/>
            <person name="Hildebrand F."/>
            <person name="Pallen M.J."/>
        </authorList>
    </citation>
    <scope>NUCLEOTIDE SEQUENCE</scope>
    <source>
        <strain evidence="8">1370</strain>
    </source>
</reference>
<dbReference type="InterPro" id="IPR000878">
    <property type="entry name" value="4pyrrol_Mease"/>
</dbReference>
<dbReference type="Proteomes" id="UP000823960">
    <property type="component" value="Unassembled WGS sequence"/>
</dbReference>
<accession>A0A9D1T3U8</accession>
<keyword evidence="1 6" id="KW-0963">Cytoplasm</keyword>
<dbReference type="InterPro" id="IPR035996">
    <property type="entry name" value="4pyrrol_Methylase_sf"/>
</dbReference>
<dbReference type="GO" id="GO:0070677">
    <property type="term" value="F:rRNA (cytosine-2'-O-)-methyltransferase activity"/>
    <property type="evidence" value="ECO:0007669"/>
    <property type="project" value="UniProtKB-UniRule"/>
</dbReference>
<dbReference type="NCBIfam" id="TIGR00096">
    <property type="entry name" value="16S rRNA (cytidine(1402)-2'-O)-methyltransferase"/>
    <property type="match status" value="1"/>
</dbReference>
<dbReference type="PANTHER" id="PTHR46111">
    <property type="entry name" value="RIBOSOMAL RNA SMALL SUBUNIT METHYLTRANSFERASE I"/>
    <property type="match status" value="1"/>
</dbReference>
<evidence type="ECO:0000256" key="6">
    <source>
        <dbReference type="HAMAP-Rule" id="MF_01877"/>
    </source>
</evidence>
<gene>
    <name evidence="6 8" type="primary">rsmI</name>
    <name evidence="8" type="ORF">IAD28_02765</name>
</gene>
<evidence type="ECO:0000256" key="1">
    <source>
        <dbReference type="ARBA" id="ARBA00022490"/>
    </source>
</evidence>
<dbReference type="Gene3D" id="3.40.1010.10">
    <property type="entry name" value="Cobalt-precorrin-4 Transmethylase, Domain 1"/>
    <property type="match status" value="1"/>
</dbReference>
<dbReference type="InterPro" id="IPR008189">
    <property type="entry name" value="rRNA_ssu_MeTfrase_I"/>
</dbReference>
<dbReference type="EMBL" id="DVOL01000036">
    <property type="protein sequence ID" value="HIV10602.1"/>
    <property type="molecule type" value="Genomic_DNA"/>
</dbReference>
<dbReference type="Pfam" id="PF00590">
    <property type="entry name" value="TP_methylase"/>
    <property type="match status" value="1"/>
</dbReference>
<keyword evidence="4 6" id="KW-0808">Transferase</keyword>
<dbReference type="FunFam" id="3.30.950.10:FF:000002">
    <property type="entry name" value="Ribosomal RNA small subunit methyltransferase I"/>
    <property type="match status" value="1"/>
</dbReference>
<evidence type="ECO:0000256" key="4">
    <source>
        <dbReference type="ARBA" id="ARBA00022679"/>
    </source>
</evidence>
<proteinExistence type="inferred from homology"/>
<keyword evidence="5 6" id="KW-0949">S-adenosyl-L-methionine</keyword>
<keyword evidence="3 6" id="KW-0489">Methyltransferase</keyword>
<comment type="function">
    <text evidence="6">Catalyzes the 2'-O-methylation of the ribose of cytidine 1402 (C1402) in 16S rRNA.</text>
</comment>
<dbReference type="FunFam" id="3.40.1010.10:FF:000007">
    <property type="entry name" value="Ribosomal RNA small subunit methyltransferase I"/>
    <property type="match status" value="1"/>
</dbReference>
<evidence type="ECO:0000256" key="5">
    <source>
        <dbReference type="ARBA" id="ARBA00022691"/>
    </source>
</evidence>
<evidence type="ECO:0000259" key="7">
    <source>
        <dbReference type="Pfam" id="PF00590"/>
    </source>
</evidence>
<dbReference type="InterPro" id="IPR014776">
    <property type="entry name" value="4pyrrole_Mease_sub2"/>
</dbReference>
<dbReference type="SUPFAM" id="SSF53790">
    <property type="entry name" value="Tetrapyrrole methylase"/>
    <property type="match status" value="1"/>
</dbReference>
<dbReference type="Gene3D" id="3.30.950.10">
    <property type="entry name" value="Methyltransferase, Cobalt-precorrin-4 Transmethylase, Domain 2"/>
    <property type="match status" value="1"/>
</dbReference>
<comment type="catalytic activity">
    <reaction evidence="6">
        <text>cytidine(1402) in 16S rRNA + S-adenosyl-L-methionine = 2'-O-methylcytidine(1402) in 16S rRNA + S-adenosyl-L-homocysteine + H(+)</text>
        <dbReference type="Rhea" id="RHEA:42924"/>
        <dbReference type="Rhea" id="RHEA-COMP:10285"/>
        <dbReference type="Rhea" id="RHEA-COMP:10286"/>
        <dbReference type="ChEBI" id="CHEBI:15378"/>
        <dbReference type="ChEBI" id="CHEBI:57856"/>
        <dbReference type="ChEBI" id="CHEBI:59789"/>
        <dbReference type="ChEBI" id="CHEBI:74495"/>
        <dbReference type="ChEBI" id="CHEBI:82748"/>
        <dbReference type="EC" id="2.1.1.198"/>
    </reaction>
</comment>
<dbReference type="EC" id="2.1.1.198" evidence="6"/>